<protein>
    <submittedName>
        <fullName evidence="1">Uncharacterized protein</fullName>
    </submittedName>
</protein>
<evidence type="ECO:0000313" key="1">
    <source>
        <dbReference type="EMBL" id="KAJ8792243.1"/>
    </source>
</evidence>
<dbReference type="AlphaFoldDB" id="A0AB34HJ03"/>
<gene>
    <name evidence="1" type="ORF">J1605_020094</name>
</gene>
<proteinExistence type="predicted"/>
<organism evidence="1 2">
    <name type="scientific">Eschrichtius robustus</name>
    <name type="common">California gray whale</name>
    <name type="synonym">Eschrichtius gibbosus</name>
    <dbReference type="NCBI Taxonomy" id="9764"/>
    <lineage>
        <taxon>Eukaryota</taxon>
        <taxon>Metazoa</taxon>
        <taxon>Chordata</taxon>
        <taxon>Craniata</taxon>
        <taxon>Vertebrata</taxon>
        <taxon>Euteleostomi</taxon>
        <taxon>Mammalia</taxon>
        <taxon>Eutheria</taxon>
        <taxon>Laurasiatheria</taxon>
        <taxon>Artiodactyla</taxon>
        <taxon>Whippomorpha</taxon>
        <taxon>Cetacea</taxon>
        <taxon>Mysticeti</taxon>
        <taxon>Eschrichtiidae</taxon>
        <taxon>Eschrichtius</taxon>
    </lineage>
</organism>
<reference evidence="1 2" key="1">
    <citation type="submission" date="2022-11" db="EMBL/GenBank/DDBJ databases">
        <title>Whole genome sequence of Eschrichtius robustus ER-17-0199.</title>
        <authorList>
            <person name="Bruniche-Olsen A."/>
            <person name="Black A.N."/>
            <person name="Fields C.J."/>
            <person name="Walden K."/>
            <person name="Dewoody J.A."/>
        </authorList>
    </citation>
    <scope>NUCLEOTIDE SEQUENCE [LARGE SCALE GENOMIC DNA]</scope>
    <source>
        <strain evidence="1">ER-17-0199</strain>
        <tissue evidence="1">Blubber</tissue>
    </source>
</reference>
<name>A0AB34HJ03_ESCRO</name>
<keyword evidence="2" id="KW-1185">Reference proteome</keyword>
<comment type="caution">
    <text evidence="1">The sequence shown here is derived from an EMBL/GenBank/DDBJ whole genome shotgun (WGS) entry which is preliminary data.</text>
</comment>
<dbReference type="EMBL" id="JAIQCJ010001134">
    <property type="protein sequence ID" value="KAJ8792243.1"/>
    <property type="molecule type" value="Genomic_DNA"/>
</dbReference>
<evidence type="ECO:0000313" key="2">
    <source>
        <dbReference type="Proteomes" id="UP001159641"/>
    </source>
</evidence>
<dbReference type="Proteomes" id="UP001159641">
    <property type="component" value="Unassembled WGS sequence"/>
</dbReference>
<accession>A0AB34HJ03</accession>
<sequence length="316" mass="33477">MSPLASTQAGSLVLAWNPSSTYIRQLETKVKLLEGDKLLAQATSGLGATAPLRHPLCALGGGWGAHSPKCSPTTAIPPLASHGLLEIPPSSAGLCMQSHIVPPLICTQFHVVVDRGLVRNLHTLRPQSGSPSSSSSLWEPPGLIREPPIAVSTCPVPTSAEVEVDGALCLEHQGPGLFPSKGLFGQLNGLLIYGTFRCILSAQKCFRSSFEVEEGVGQAGSGEFRTLRKGFSPYHSESQLSSLPPSYQDARQNQGAAARLALELGVGLPCVHVRATTPDFVTEVGEELKFMTVGFRYHQGASKECSLQVNVPVIPL</sequence>